<evidence type="ECO:0000313" key="10">
    <source>
        <dbReference type="EMBL" id="KIP53833.1"/>
    </source>
</evidence>
<evidence type="ECO:0000313" key="11">
    <source>
        <dbReference type="Proteomes" id="UP000032120"/>
    </source>
</evidence>
<proteinExistence type="inferred from homology"/>
<dbReference type="Pfam" id="PF00889">
    <property type="entry name" value="EF_TS"/>
    <property type="match status" value="1"/>
</dbReference>
<dbReference type="HAMAP" id="MF_00050">
    <property type="entry name" value="EF_Ts"/>
    <property type="match status" value="1"/>
</dbReference>
<dbReference type="InterPro" id="IPR018101">
    <property type="entry name" value="Transl_elong_Ts_CS"/>
</dbReference>
<keyword evidence="4 6" id="KW-0648">Protein biosynthesis</keyword>
<feature type="region of interest" description="Involved in Mg(2+) ion dislocation from EF-Tu" evidence="6">
    <location>
        <begin position="80"/>
        <end position="83"/>
    </location>
</feature>
<accession>A0A0D0IWA1</accession>
<evidence type="ECO:0000256" key="7">
    <source>
        <dbReference type="RuleBase" id="RU000642"/>
    </source>
</evidence>
<protein>
    <recommendedName>
        <fullName evidence="2 6">Elongation factor Ts</fullName>
        <shortName evidence="6">EF-Ts</shortName>
    </recommendedName>
</protein>
<dbReference type="Gene3D" id="3.30.479.20">
    <property type="entry name" value="Elongation factor Ts, dimerisation domain"/>
    <property type="match status" value="2"/>
</dbReference>
<comment type="subcellular location">
    <subcellularLocation>
        <location evidence="6 8">Cytoplasm</location>
    </subcellularLocation>
</comment>
<dbReference type="Proteomes" id="UP000032120">
    <property type="component" value="Unassembled WGS sequence"/>
</dbReference>
<evidence type="ECO:0000256" key="8">
    <source>
        <dbReference type="RuleBase" id="RU000643"/>
    </source>
</evidence>
<dbReference type="AlphaFoldDB" id="A0A0D0IWA1"/>
<gene>
    <name evidence="6" type="primary">tsf</name>
    <name evidence="10" type="ORF">SD72_01250</name>
</gene>
<keyword evidence="6" id="KW-0963">Cytoplasm</keyword>
<dbReference type="OrthoDB" id="9808348at2"/>
<comment type="caution">
    <text evidence="10">The sequence shown here is derived from an EMBL/GenBank/DDBJ whole genome shotgun (WGS) entry which is preliminary data.</text>
</comment>
<evidence type="ECO:0000256" key="1">
    <source>
        <dbReference type="ARBA" id="ARBA00005532"/>
    </source>
</evidence>
<dbReference type="PANTHER" id="PTHR11741:SF0">
    <property type="entry name" value="ELONGATION FACTOR TS, MITOCHONDRIAL"/>
    <property type="match status" value="1"/>
</dbReference>
<keyword evidence="11" id="KW-1185">Reference proteome</keyword>
<dbReference type="RefSeq" id="WP_042542586.1">
    <property type="nucleotide sequence ID" value="NZ_JXSQ01000001.1"/>
</dbReference>
<dbReference type="PANTHER" id="PTHR11741">
    <property type="entry name" value="ELONGATION FACTOR TS"/>
    <property type="match status" value="1"/>
</dbReference>
<dbReference type="GO" id="GO:0003746">
    <property type="term" value="F:translation elongation factor activity"/>
    <property type="evidence" value="ECO:0007669"/>
    <property type="project" value="UniProtKB-UniRule"/>
</dbReference>
<dbReference type="FunFam" id="1.10.286.20:FF:000001">
    <property type="entry name" value="Elongation factor Ts"/>
    <property type="match status" value="1"/>
</dbReference>
<dbReference type="NCBIfam" id="TIGR00116">
    <property type="entry name" value="tsf"/>
    <property type="match status" value="1"/>
</dbReference>
<evidence type="ECO:0000256" key="6">
    <source>
        <dbReference type="HAMAP-Rule" id="MF_00050"/>
    </source>
</evidence>
<evidence type="ECO:0000256" key="2">
    <source>
        <dbReference type="ARBA" id="ARBA00016956"/>
    </source>
</evidence>
<comment type="function">
    <text evidence="5 6 7">Associates with the EF-Tu.GDP complex and induces the exchange of GDP to GTP. It remains bound to the aminoacyl-tRNA.EF-Tu.GTP complex up to the GTP hydrolysis stage on the ribosome.</text>
</comment>
<dbReference type="InterPro" id="IPR009060">
    <property type="entry name" value="UBA-like_sf"/>
</dbReference>
<organism evidence="10 11">
    <name type="scientific">Leucobacter komagatae</name>
    <dbReference type="NCBI Taxonomy" id="55969"/>
    <lineage>
        <taxon>Bacteria</taxon>
        <taxon>Bacillati</taxon>
        <taxon>Actinomycetota</taxon>
        <taxon>Actinomycetes</taxon>
        <taxon>Micrococcales</taxon>
        <taxon>Microbacteriaceae</taxon>
        <taxon>Leucobacter</taxon>
    </lineage>
</organism>
<evidence type="ECO:0000256" key="5">
    <source>
        <dbReference type="ARBA" id="ARBA00025453"/>
    </source>
</evidence>
<evidence type="ECO:0000256" key="4">
    <source>
        <dbReference type="ARBA" id="ARBA00022917"/>
    </source>
</evidence>
<dbReference type="PROSITE" id="PS01127">
    <property type="entry name" value="EF_TS_2"/>
    <property type="match status" value="1"/>
</dbReference>
<dbReference type="GO" id="GO:0005737">
    <property type="term" value="C:cytoplasm"/>
    <property type="evidence" value="ECO:0007669"/>
    <property type="project" value="UniProtKB-SubCell"/>
</dbReference>
<dbReference type="Gene3D" id="1.10.286.20">
    <property type="match status" value="1"/>
</dbReference>
<keyword evidence="3 6" id="KW-0251">Elongation factor</keyword>
<dbReference type="SUPFAM" id="SSF54713">
    <property type="entry name" value="Elongation factor Ts (EF-Ts), dimerisation domain"/>
    <property type="match status" value="1"/>
</dbReference>
<dbReference type="InterPro" id="IPR001816">
    <property type="entry name" value="Transl_elong_EFTs/EF1B"/>
</dbReference>
<dbReference type="EMBL" id="JXSQ01000001">
    <property type="protein sequence ID" value="KIP53833.1"/>
    <property type="molecule type" value="Genomic_DNA"/>
</dbReference>
<name>A0A0D0IWA1_9MICO</name>
<dbReference type="FunFam" id="1.10.8.10:FF:000001">
    <property type="entry name" value="Elongation factor Ts"/>
    <property type="match status" value="1"/>
</dbReference>
<dbReference type="Gene3D" id="1.10.8.10">
    <property type="entry name" value="DNA helicase RuvA subunit, C-terminal domain"/>
    <property type="match status" value="1"/>
</dbReference>
<sequence length="276" mass="29321">MAAVSMAAVKELRERLGAGMVDSKNALVEAEGDIEKAIEILRLKGLKGVAKRGDREASEGLVAAKQSEGAATMIELVCETDFVAKNEKFLALSEQVLDAIVAAGAKNAEEALAAPAGDKTVEALITDEAAIIGERIVLRRVERIEAPGTAIYLHRTSKDLPPQIGVVVGYEGADDKAALSIAQHVSFAEPVYVTRDEVPAADVDKERDIVTEISKNEGKPEAALPKIIEGRLNAFFKQVVLNEQVHALDADKRDVAKVAEAAGIKVTGFTRCKVGA</sequence>
<comment type="similarity">
    <text evidence="1 6 7">Belongs to the EF-Ts family.</text>
</comment>
<dbReference type="InterPro" id="IPR014039">
    <property type="entry name" value="Transl_elong_EFTs/EF1B_dimer"/>
</dbReference>
<evidence type="ECO:0000256" key="3">
    <source>
        <dbReference type="ARBA" id="ARBA00022768"/>
    </source>
</evidence>
<dbReference type="InterPro" id="IPR036402">
    <property type="entry name" value="EF-Ts_dimer_sf"/>
</dbReference>
<reference evidence="10 11" key="1">
    <citation type="submission" date="2015-01" db="EMBL/GenBank/DDBJ databases">
        <title>Draft genome sequence of Leucobacter komagatae strain VKM ST2845.</title>
        <authorList>
            <person name="Karlyshev A.V."/>
            <person name="Kudryashova E.B."/>
        </authorList>
    </citation>
    <scope>NUCLEOTIDE SEQUENCE [LARGE SCALE GENOMIC DNA]</scope>
    <source>
        <strain evidence="10 11">VKM ST2845</strain>
    </source>
</reference>
<evidence type="ECO:0000259" key="9">
    <source>
        <dbReference type="Pfam" id="PF00889"/>
    </source>
</evidence>
<dbReference type="SUPFAM" id="SSF46934">
    <property type="entry name" value="UBA-like"/>
    <property type="match status" value="1"/>
</dbReference>
<feature type="domain" description="Translation elongation factor EFTs/EF1B dimerisation" evidence="9">
    <location>
        <begin position="71"/>
        <end position="275"/>
    </location>
</feature>